<dbReference type="Gene3D" id="2.30.180.10">
    <property type="entry name" value="FAS1 domain"/>
    <property type="match status" value="1"/>
</dbReference>
<dbReference type="PANTHER" id="PTHR37232">
    <property type="entry name" value="FASCICLIN DOMAIN PROTEIN"/>
    <property type="match status" value="1"/>
</dbReference>
<comment type="caution">
    <text evidence="4">The sequence shown here is derived from an EMBL/GenBank/DDBJ whole genome shotgun (WGS) entry which is preliminary data.</text>
</comment>
<feature type="domain" description="FAS1" evidence="3">
    <location>
        <begin position="41"/>
        <end position="183"/>
    </location>
</feature>
<gene>
    <name evidence="4" type="ORF">P3X46_014359</name>
</gene>
<evidence type="ECO:0000259" key="3">
    <source>
        <dbReference type="PROSITE" id="PS50213"/>
    </source>
</evidence>
<evidence type="ECO:0000256" key="2">
    <source>
        <dbReference type="SAM" id="Phobius"/>
    </source>
</evidence>
<comment type="similarity">
    <text evidence="1">Belongs to the fasciclin-like AGP family.</text>
</comment>
<feature type="transmembrane region" description="Helical" evidence="2">
    <location>
        <begin position="12"/>
        <end position="33"/>
    </location>
</feature>
<dbReference type="SUPFAM" id="SSF82153">
    <property type="entry name" value="FAS1 domain"/>
    <property type="match status" value="1"/>
</dbReference>
<keyword evidence="2" id="KW-0812">Transmembrane</keyword>
<evidence type="ECO:0000313" key="5">
    <source>
        <dbReference type="Proteomes" id="UP001174677"/>
    </source>
</evidence>
<evidence type="ECO:0000256" key="1">
    <source>
        <dbReference type="ARBA" id="ARBA00007843"/>
    </source>
</evidence>
<protein>
    <recommendedName>
        <fullName evidence="3">FAS1 domain-containing protein</fullName>
    </recommendedName>
</protein>
<evidence type="ECO:0000313" key="4">
    <source>
        <dbReference type="EMBL" id="KAJ9175849.1"/>
    </source>
</evidence>
<organism evidence="4 5">
    <name type="scientific">Hevea brasiliensis</name>
    <name type="common">Para rubber tree</name>
    <name type="synonym">Siphonia brasiliensis</name>
    <dbReference type="NCBI Taxonomy" id="3981"/>
    <lineage>
        <taxon>Eukaryota</taxon>
        <taxon>Viridiplantae</taxon>
        <taxon>Streptophyta</taxon>
        <taxon>Embryophyta</taxon>
        <taxon>Tracheophyta</taxon>
        <taxon>Spermatophyta</taxon>
        <taxon>Magnoliopsida</taxon>
        <taxon>eudicotyledons</taxon>
        <taxon>Gunneridae</taxon>
        <taxon>Pentapetalae</taxon>
        <taxon>rosids</taxon>
        <taxon>fabids</taxon>
        <taxon>Malpighiales</taxon>
        <taxon>Euphorbiaceae</taxon>
        <taxon>Crotonoideae</taxon>
        <taxon>Micrandreae</taxon>
        <taxon>Hevea</taxon>
    </lineage>
</organism>
<name>A0ABQ9M6E9_HEVBR</name>
<dbReference type="Pfam" id="PF02469">
    <property type="entry name" value="Fasciclin"/>
    <property type="match status" value="1"/>
</dbReference>
<dbReference type="EMBL" id="JARPOI010000008">
    <property type="protein sequence ID" value="KAJ9175849.1"/>
    <property type="molecule type" value="Genomic_DNA"/>
</dbReference>
<keyword evidence="2" id="KW-0472">Membrane</keyword>
<dbReference type="PANTHER" id="PTHR37232:SF2">
    <property type="entry name" value="FAS1 DOMAIN-CONTAINING PROTEIN"/>
    <property type="match status" value="1"/>
</dbReference>
<sequence>MRRGYYLKNPIAFVGVVVSVCCLLVIMISFLRLPVPEVSIGNKVMKPYKTVNSRKVFKDERIGKFGEMMIKMLPEELAFTVFIPSEKSFERDLRLRVNDSLLAEKRNDTYAVVSRVLGFSAMPRTLSSDTVSSSKEVIYDSLSGFTLYISKDAAGMLVVNRIRSERVDVRRGEIIVHIMDGVIMDADFEQSVQPDDNEED</sequence>
<dbReference type="InterPro" id="IPR000782">
    <property type="entry name" value="FAS1_domain"/>
</dbReference>
<dbReference type="Proteomes" id="UP001174677">
    <property type="component" value="Chromosome 8"/>
</dbReference>
<dbReference type="PROSITE" id="PS50213">
    <property type="entry name" value="FAS1"/>
    <property type="match status" value="1"/>
</dbReference>
<keyword evidence="2" id="KW-1133">Transmembrane helix</keyword>
<dbReference type="SMART" id="SM00554">
    <property type="entry name" value="FAS1"/>
    <property type="match status" value="1"/>
</dbReference>
<reference evidence="4 5" key="1">
    <citation type="journal article" date="2023" name="Plant Biotechnol. J.">
        <title>Chromosome-level wild Hevea brasiliensis genome provides new tools for genomic-assisted breeding and valuable loci to elevate rubber yield.</title>
        <authorList>
            <person name="Cheng H."/>
            <person name="Song X."/>
            <person name="Hu Y."/>
            <person name="Wu T."/>
            <person name="Yang Q."/>
            <person name="An Z."/>
            <person name="Feng S."/>
            <person name="Deng Z."/>
            <person name="Wu W."/>
            <person name="Zeng X."/>
            <person name="Tu M."/>
            <person name="Wang X."/>
            <person name="Huang H."/>
        </authorList>
    </citation>
    <scope>NUCLEOTIDE SEQUENCE [LARGE SCALE GENOMIC DNA]</scope>
    <source>
        <strain evidence="4">MT/VB/25A 57/8</strain>
    </source>
</reference>
<keyword evidence="5" id="KW-1185">Reference proteome</keyword>
<accession>A0ABQ9M6E9</accession>
<proteinExistence type="inferred from homology"/>
<dbReference type="InterPro" id="IPR036378">
    <property type="entry name" value="FAS1_dom_sf"/>
</dbReference>